<dbReference type="GO" id="GO:0009734">
    <property type="term" value="P:auxin-activated signaling pathway"/>
    <property type="evidence" value="ECO:0007669"/>
    <property type="project" value="UniProtKB-KW"/>
</dbReference>
<dbReference type="Proteomes" id="UP000237347">
    <property type="component" value="Unassembled WGS sequence"/>
</dbReference>
<organism evidence="13 14">
    <name type="scientific">Quercus suber</name>
    <name type="common">Cork oak</name>
    <dbReference type="NCBI Taxonomy" id="58331"/>
    <lineage>
        <taxon>Eukaryota</taxon>
        <taxon>Viridiplantae</taxon>
        <taxon>Streptophyta</taxon>
        <taxon>Embryophyta</taxon>
        <taxon>Tracheophyta</taxon>
        <taxon>Spermatophyta</taxon>
        <taxon>Magnoliopsida</taxon>
        <taxon>eudicotyledons</taxon>
        <taxon>Gunneridae</taxon>
        <taxon>Pentapetalae</taxon>
        <taxon>rosids</taxon>
        <taxon>fabids</taxon>
        <taxon>Fagales</taxon>
        <taxon>Fagaceae</taxon>
        <taxon>Quercus</taxon>
    </lineage>
</organism>
<evidence type="ECO:0000313" key="13">
    <source>
        <dbReference type="EMBL" id="KAK7834074.1"/>
    </source>
</evidence>
<feature type="transmembrane region" description="Helical" evidence="11">
    <location>
        <begin position="71"/>
        <end position="96"/>
    </location>
</feature>
<feature type="transmembrane region" description="Helical" evidence="11">
    <location>
        <begin position="825"/>
        <end position="846"/>
    </location>
</feature>
<feature type="transmembrane region" description="Helical" evidence="11">
    <location>
        <begin position="564"/>
        <end position="585"/>
    </location>
</feature>
<comment type="caution">
    <text evidence="13">The sequence shown here is derived from an EMBL/GenBank/DDBJ whole genome shotgun (WGS) entry which is preliminary data.</text>
</comment>
<feature type="domain" description="Amino acid transporter transmembrane" evidence="12">
    <location>
        <begin position="38"/>
        <end position="429"/>
    </location>
</feature>
<feature type="transmembrane region" description="Helical" evidence="11">
    <location>
        <begin position="714"/>
        <end position="733"/>
    </location>
</feature>
<comment type="subcellular location">
    <subcellularLocation>
        <location evidence="1">Endomembrane system</location>
        <topology evidence="1">Multi-pass membrane protein</topology>
    </subcellularLocation>
</comment>
<keyword evidence="9" id="KW-0927">Auxin signaling pathway</keyword>
<feature type="transmembrane region" description="Helical" evidence="11">
    <location>
        <begin position="799"/>
        <end position="819"/>
    </location>
</feature>
<evidence type="ECO:0000256" key="10">
    <source>
        <dbReference type="ARBA" id="ARBA00045588"/>
    </source>
</evidence>
<evidence type="ECO:0000256" key="1">
    <source>
        <dbReference type="ARBA" id="ARBA00004127"/>
    </source>
</evidence>
<feature type="transmembrane region" description="Helical" evidence="11">
    <location>
        <begin position="43"/>
        <end position="65"/>
    </location>
</feature>
<evidence type="ECO:0000256" key="4">
    <source>
        <dbReference type="ARBA" id="ARBA00022692"/>
    </source>
</evidence>
<feature type="domain" description="Amino acid transporter transmembrane" evidence="12">
    <location>
        <begin position="486"/>
        <end position="878"/>
    </location>
</feature>
<evidence type="ECO:0000256" key="3">
    <source>
        <dbReference type="ARBA" id="ARBA00022448"/>
    </source>
</evidence>
<feature type="transmembrane region" description="Helical" evidence="11">
    <location>
        <begin position="605"/>
        <end position="625"/>
    </location>
</feature>
<gene>
    <name evidence="13" type="primary">PROT1_1</name>
    <name evidence="13" type="ORF">CFP56_025104</name>
</gene>
<reference evidence="13 14" key="1">
    <citation type="journal article" date="2018" name="Sci. Data">
        <title>The draft genome sequence of cork oak.</title>
        <authorList>
            <person name="Ramos A.M."/>
            <person name="Usie A."/>
            <person name="Barbosa P."/>
            <person name="Barros P.M."/>
            <person name="Capote T."/>
            <person name="Chaves I."/>
            <person name="Simoes F."/>
            <person name="Abreu I."/>
            <person name="Carrasquinho I."/>
            <person name="Faro C."/>
            <person name="Guimaraes J.B."/>
            <person name="Mendonca D."/>
            <person name="Nobrega F."/>
            <person name="Rodrigues L."/>
            <person name="Saibo N.J.M."/>
            <person name="Varela M.C."/>
            <person name="Egas C."/>
            <person name="Matos J."/>
            <person name="Miguel C.M."/>
            <person name="Oliveira M.M."/>
            <person name="Ricardo C.P."/>
            <person name="Goncalves S."/>
        </authorList>
    </citation>
    <scope>NUCLEOTIDE SEQUENCE [LARGE SCALE GENOMIC DNA]</scope>
    <source>
        <strain evidence="14">cv. HL8</strain>
    </source>
</reference>
<evidence type="ECO:0000256" key="6">
    <source>
        <dbReference type="ARBA" id="ARBA00022970"/>
    </source>
</evidence>
<dbReference type="InterPro" id="IPR013057">
    <property type="entry name" value="AA_transpt_TM"/>
</dbReference>
<keyword evidence="3" id="KW-0813">Transport</keyword>
<feature type="transmembrane region" description="Helical" evidence="11">
    <location>
        <begin position="673"/>
        <end position="693"/>
    </location>
</feature>
<evidence type="ECO:0000256" key="11">
    <source>
        <dbReference type="SAM" id="Phobius"/>
    </source>
</evidence>
<keyword evidence="7 11" id="KW-1133">Transmembrane helix</keyword>
<feature type="transmembrane region" description="Helical" evidence="11">
    <location>
        <begin position="225"/>
        <end position="245"/>
    </location>
</feature>
<feature type="transmembrane region" description="Helical" evidence="11">
    <location>
        <begin position="408"/>
        <end position="434"/>
    </location>
</feature>
<feature type="transmembrane region" description="Helical" evidence="11">
    <location>
        <begin position="632"/>
        <end position="653"/>
    </location>
</feature>
<dbReference type="GO" id="GO:0006865">
    <property type="term" value="P:amino acid transport"/>
    <property type="evidence" value="ECO:0007669"/>
    <property type="project" value="UniProtKB-KW"/>
</dbReference>
<evidence type="ECO:0000256" key="7">
    <source>
        <dbReference type="ARBA" id="ARBA00022989"/>
    </source>
</evidence>
<evidence type="ECO:0000256" key="2">
    <source>
        <dbReference type="ARBA" id="ARBA00005590"/>
    </source>
</evidence>
<keyword evidence="8 11" id="KW-0472">Membrane</keyword>
<evidence type="ECO:0000256" key="9">
    <source>
        <dbReference type="ARBA" id="ARBA00023294"/>
    </source>
</evidence>
<comment type="function">
    <text evidence="10">Carrier protein involved in proton-driven auxin influx. Mediates the formation of auxin gradient from developing leaves (site of auxin biosynthesis) to tips by contributing to the loading of auxin in vascular tissues and facilitating acropetal (base to tip) auxin transport within inner tissues of the root apex, and basipetal (tip to base) auxin transport within outer tissues of the root apex. May be involved in lateral roots and nodules formation.</text>
</comment>
<feature type="transmembrane region" description="Helical" evidence="11">
    <location>
        <begin position="377"/>
        <end position="396"/>
    </location>
</feature>
<dbReference type="GO" id="GO:0012505">
    <property type="term" value="C:endomembrane system"/>
    <property type="evidence" value="ECO:0007669"/>
    <property type="project" value="UniProtKB-SubCell"/>
</dbReference>
<dbReference type="Pfam" id="PF01490">
    <property type="entry name" value="Aa_trans"/>
    <property type="match status" value="2"/>
</dbReference>
<keyword evidence="6" id="KW-0029">Amino-acid transport</keyword>
<feature type="transmembrane region" description="Helical" evidence="11">
    <location>
        <begin position="517"/>
        <end position="544"/>
    </location>
</feature>
<protein>
    <submittedName>
        <fullName evidence="13">Proline transporter 1</fullName>
    </submittedName>
</protein>
<sequence>MATREESYIEAFITEQGPIMSSVKHENGLTSAHTIDHDSWQQVGLLLVTSFNCGYILSFSNLMLVPLGWTWGIICLVVVGLYTAYANWLLAAFHFINGQRFIRYRDLMGFLFGRELYYITWVFQYLTILLANMGFILLGGKALKEINSEFSDSPLRLQYYIIITGASYFLFAFLIPTMSALRRWLGISTILTFAYIIILLVVLVKDGKSNKNKDYKIHGSKVDKVFNGFGAISAIIVCNTSGMLLEIQSTLRKPAVENMRKALYTQYTAGLLVYYGVSIVGYWAYGSAVSTYLPEELSGPKWAKIVINFATFLQSIVSQHMFLAPIHETLDTKFLKLDESMDSKENIKRRFYVRAVLFSFNTFVTAAFPFMGDFVNLFGSFTLIPITFVFPSMIFLKVKGKTSRLEKLVWHWSNIILFSLLAVVTTISAVRLIVNDVQQYTSNTIGAMETKEETSNIEAFSTEQGPIMSSVKHENGLTSAHTIDHDSWQQVGLLLVTSFNCGYILSFSNLMLVPLGWTWGIICLVVVGLYTAYANWLLAAFHFINGQRFIRYRDLMGFLFGRELYYITWVFQYLTILLGNMGFILLGGKALKEINSEFSDSPLRLQYYIIITGAAYFLFAFLIPTMSAMRRWLGISTILTFTYIIILLVVLVKDGKSNKKKDYKIHGSKADKVFNGFGAISAIIVCNTSGLLLEIQSTLRKPAVENMRKALYTQYTAGLLVYYGVSIVGYWAYGSVVSTYLPEDLSGPKWVKIVINFATFLQSIVSQHMFLAPIHETLDTKFLKLDESMDSKENIKRRFYVRALLFSFNTFVTAAFPFMGDFVNLFGSFTLIPITFVFPSMIFLKVKGKTARLEKKVWHWSNIILFSLLAVVTTISAVRLIGNDVQQYTTTRAFKLSEIKVPTLYKLSSTEMMFLAPIHETLDTKFLKLDESMDSKENIKRRFYVRAHSSSHLIHS</sequence>
<keyword evidence="4 11" id="KW-0812">Transmembrane</keyword>
<evidence type="ECO:0000256" key="5">
    <source>
        <dbReference type="ARBA" id="ARBA00022847"/>
    </source>
</evidence>
<feature type="transmembrane region" description="Helical" evidence="11">
    <location>
        <begin position="266"/>
        <end position="285"/>
    </location>
</feature>
<dbReference type="PANTHER" id="PTHR48017">
    <property type="entry name" value="OS05G0424000 PROTEIN-RELATED"/>
    <property type="match status" value="1"/>
</dbReference>
<feature type="transmembrane region" description="Helical" evidence="11">
    <location>
        <begin position="351"/>
        <end position="371"/>
    </location>
</feature>
<feature type="transmembrane region" description="Helical" evidence="11">
    <location>
        <begin position="184"/>
        <end position="205"/>
    </location>
</feature>
<keyword evidence="14" id="KW-1185">Reference proteome</keyword>
<dbReference type="EMBL" id="PKMF04000395">
    <property type="protein sequence ID" value="KAK7834074.1"/>
    <property type="molecule type" value="Genomic_DNA"/>
</dbReference>
<name>A0AAW0K6E4_QUESU</name>
<evidence type="ECO:0000259" key="12">
    <source>
        <dbReference type="Pfam" id="PF01490"/>
    </source>
</evidence>
<feature type="transmembrane region" description="Helical" evidence="11">
    <location>
        <begin position="116"/>
        <end position="137"/>
    </location>
</feature>
<accession>A0AAW0K6E4</accession>
<proteinExistence type="inferred from homology"/>
<feature type="transmembrane region" description="Helical" evidence="11">
    <location>
        <begin position="858"/>
        <end position="882"/>
    </location>
</feature>
<comment type="similarity">
    <text evidence="2">Belongs to the amino acid/polyamine transporter 2 family. Amino acid/auxin permease (AAAP) (TC 2.A.18.1) subfamily.</text>
</comment>
<dbReference type="GO" id="GO:0015293">
    <property type="term" value="F:symporter activity"/>
    <property type="evidence" value="ECO:0007669"/>
    <property type="project" value="UniProtKB-KW"/>
</dbReference>
<evidence type="ECO:0000256" key="8">
    <source>
        <dbReference type="ARBA" id="ARBA00023136"/>
    </source>
</evidence>
<dbReference type="AlphaFoldDB" id="A0AAW0K6E4"/>
<feature type="transmembrane region" description="Helical" evidence="11">
    <location>
        <begin position="157"/>
        <end position="177"/>
    </location>
</feature>
<evidence type="ECO:0000313" key="14">
    <source>
        <dbReference type="Proteomes" id="UP000237347"/>
    </source>
</evidence>
<keyword evidence="5" id="KW-0769">Symport</keyword>